<evidence type="ECO:0000313" key="15">
    <source>
        <dbReference type="Proteomes" id="UP000007014"/>
    </source>
</evidence>
<dbReference type="CDD" id="cd00515">
    <property type="entry name" value="HAM1"/>
    <property type="match status" value="1"/>
</dbReference>
<comment type="catalytic activity">
    <reaction evidence="12">
        <text>N(6)-hydroxy-dATP + H2O = N(6)-hydroxy-dAMP + diphosphate + H(+)</text>
        <dbReference type="Rhea" id="RHEA:83971"/>
        <dbReference type="ChEBI" id="CHEBI:15377"/>
        <dbReference type="ChEBI" id="CHEBI:15378"/>
        <dbReference type="ChEBI" id="CHEBI:33019"/>
        <dbReference type="ChEBI" id="CHEBI:233529"/>
        <dbReference type="ChEBI" id="CHEBI:233530"/>
    </reaction>
    <physiologicalReaction direction="left-to-right" evidence="12">
        <dbReference type="Rhea" id="RHEA:83972"/>
    </physiologicalReaction>
</comment>
<keyword evidence="15" id="KW-1185">Reference proteome</keyword>
<evidence type="ECO:0000256" key="12">
    <source>
        <dbReference type="ARBA" id="ARBA00093271"/>
    </source>
</evidence>
<name>M1V5P0_CYAM1</name>
<dbReference type="OrthoDB" id="6288734at2759"/>
<dbReference type="KEGG" id="cme:CYME_CMM146C"/>
<comment type="subunit">
    <text evidence="13">Homodimer.</text>
</comment>
<dbReference type="Pfam" id="PF01725">
    <property type="entry name" value="Ham1p_like"/>
    <property type="match status" value="1"/>
</dbReference>
<keyword evidence="8 13" id="KW-0546">Nucleotide metabolism</keyword>
<comment type="subcellular location">
    <subcellularLocation>
        <location evidence="1 13">Cytoplasm</location>
    </subcellularLocation>
</comment>
<dbReference type="PANTHER" id="PTHR11067">
    <property type="entry name" value="INOSINE TRIPHOSPHATE PYROPHOSPHATASE/HAM1 PROTEIN"/>
    <property type="match status" value="1"/>
</dbReference>
<dbReference type="GO" id="GO:0000166">
    <property type="term" value="F:nucleotide binding"/>
    <property type="evidence" value="ECO:0007669"/>
    <property type="project" value="UniProtKB-KW"/>
</dbReference>
<comment type="catalytic activity">
    <reaction evidence="13">
        <text>XTP + H2O = XMP + diphosphate + H(+)</text>
        <dbReference type="Rhea" id="RHEA:28610"/>
        <dbReference type="ChEBI" id="CHEBI:15377"/>
        <dbReference type="ChEBI" id="CHEBI:15378"/>
        <dbReference type="ChEBI" id="CHEBI:33019"/>
        <dbReference type="ChEBI" id="CHEBI:57464"/>
        <dbReference type="ChEBI" id="CHEBI:61314"/>
        <dbReference type="EC" id="3.6.1.66"/>
    </reaction>
</comment>
<evidence type="ECO:0000256" key="7">
    <source>
        <dbReference type="ARBA" id="ARBA00022842"/>
    </source>
</evidence>
<comment type="catalytic activity">
    <reaction evidence="10">
        <text>ITP + H2O = IMP + diphosphate + H(+)</text>
        <dbReference type="Rhea" id="RHEA:29399"/>
        <dbReference type="ChEBI" id="CHEBI:15377"/>
        <dbReference type="ChEBI" id="CHEBI:15378"/>
        <dbReference type="ChEBI" id="CHEBI:33019"/>
        <dbReference type="ChEBI" id="CHEBI:58053"/>
        <dbReference type="ChEBI" id="CHEBI:61402"/>
        <dbReference type="EC" id="3.6.1.66"/>
    </reaction>
    <physiologicalReaction direction="left-to-right" evidence="10">
        <dbReference type="Rhea" id="RHEA:29400"/>
    </physiologicalReaction>
</comment>
<comment type="similarity">
    <text evidence="2 13">Belongs to the HAM1 NTPase family.</text>
</comment>
<dbReference type="RefSeq" id="XP_005537041.1">
    <property type="nucleotide sequence ID" value="XM_005536984.1"/>
</dbReference>
<evidence type="ECO:0000256" key="11">
    <source>
        <dbReference type="ARBA" id="ARBA00093255"/>
    </source>
</evidence>
<dbReference type="SUPFAM" id="SSF52972">
    <property type="entry name" value="ITPase-like"/>
    <property type="match status" value="1"/>
</dbReference>
<dbReference type="GO" id="GO:0036222">
    <property type="term" value="F:XTP diphosphatase activity"/>
    <property type="evidence" value="ECO:0007669"/>
    <property type="project" value="UniProtKB-UniRule"/>
</dbReference>
<evidence type="ECO:0000256" key="5">
    <source>
        <dbReference type="ARBA" id="ARBA00022741"/>
    </source>
</evidence>
<dbReference type="Gramene" id="CMM146CT">
    <property type="protein sequence ID" value="CMM146CT"/>
    <property type="gene ID" value="CMM146C"/>
</dbReference>
<feature type="binding site" evidence="13">
    <location>
        <position position="220"/>
    </location>
    <ligand>
        <name>ITP</name>
        <dbReference type="ChEBI" id="CHEBI:61402"/>
    </ligand>
</feature>
<dbReference type="GO" id="GO:0046872">
    <property type="term" value="F:metal ion binding"/>
    <property type="evidence" value="ECO:0007669"/>
    <property type="project" value="UniProtKB-KW"/>
</dbReference>
<dbReference type="Proteomes" id="UP000007014">
    <property type="component" value="Chromosome 13"/>
</dbReference>
<keyword evidence="4 13" id="KW-0479">Metal-binding</keyword>
<evidence type="ECO:0000256" key="4">
    <source>
        <dbReference type="ARBA" id="ARBA00022723"/>
    </source>
</evidence>
<evidence type="ECO:0000256" key="10">
    <source>
        <dbReference type="ARBA" id="ARBA00093218"/>
    </source>
</evidence>
<keyword evidence="3 13" id="KW-0963">Cytoplasm</keyword>
<dbReference type="GO" id="GO:0009204">
    <property type="term" value="P:deoxyribonucleoside triphosphate catabolic process"/>
    <property type="evidence" value="ECO:0007669"/>
    <property type="project" value="UniProtKB-UniRule"/>
</dbReference>
<comment type="function">
    <text evidence="13">Pyrophosphatase that hydrolyzes non-canonical purine nucleotides such as inosine triphosphate (ITP), deoxyinosine triphosphate (dITP) or xanthosine 5'-triphosphate (XTP) to their respective monophosphate derivatives. The enzyme does not distinguish between the deoxy- and ribose forms. Probably excludes non-canonical purines from RNA and DNA precursor pools, thus preventing their incorporation into RNA and DNA and avoiding chromosomal lesions.</text>
</comment>
<accession>M1V5P0</accession>
<keyword evidence="7 13" id="KW-0460">Magnesium</keyword>
<evidence type="ECO:0000256" key="13">
    <source>
        <dbReference type="HAMAP-Rule" id="MF_03148"/>
    </source>
</evidence>
<feature type="binding site" evidence="13">
    <location>
        <position position="121"/>
    </location>
    <ligand>
        <name>Mg(2+)</name>
        <dbReference type="ChEBI" id="CHEBI:18420"/>
    </ligand>
</feature>
<feature type="binding site" evidence="13">
    <location>
        <position position="93"/>
    </location>
    <ligand>
        <name>Mg(2+)</name>
        <dbReference type="ChEBI" id="CHEBI:18420"/>
    </ligand>
</feature>
<evidence type="ECO:0000256" key="8">
    <source>
        <dbReference type="ARBA" id="ARBA00023080"/>
    </source>
</evidence>
<dbReference type="EC" id="3.6.1.66" evidence="13"/>
<gene>
    <name evidence="14" type="ORF">CYME_CMM146C</name>
</gene>
<dbReference type="GO" id="GO:0035870">
    <property type="term" value="F:dITP diphosphatase activity"/>
    <property type="evidence" value="ECO:0007669"/>
    <property type="project" value="UniProtKB-UniRule"/>
</dbReference>
<evidence type="ECO:0000256" key="9">
    <source>
        <dbReference type="ARBA" id="ARBA00054940"/>
    </source>
</evidence>
<keyword evidence="6 13" id="KW-0378">Hydrolase</keyword>
<feature type="binding site" evidence="13">
    <location>
        <begin position="61"/>
        <end position="66"/>
    </location>
    <ligand>
        <name>ITP</name>
        <dbReference type="ChEBI" id="CHEBI:61402"/>
    </ligand>
</feature>
<evidence type="ECO:0000256" key="3">
    <source>
        <dbReference type="ARBA" id="ARBA00022490"/>
    </source>
</evidence>
<dbReference type="FunFam" id="3.90.950.10:FF:000003">
    <property type="entry name" value="Inosine triphosphate pyrophosphatase"/>
    <property type="match status" value="1"/>
</dbReference>
<reference evidence="14 15" key="1">
    <citation type="journal article" date="2004" name="Nature">
        <title>Genome sequence of the ultrasmall unicellular red alga Cyanidioschyzon merolae 10D.</title>
        <authorList>
            <person name="Matsuzaki M."/>
            <person name="Misumi O."/>
            <person name="Shin-i T."/>
            <person name="Maruyama S."/>
            <person name="Takahara M."/>
            <person name="Miyagishima S."/>
            <person name="Mori T."/>
            <person name="Nishida K."/>
            <person name="Yagisawa F."/>
            <person name="Nishida K."/>
            <person name="Yoshida Y."/>
            <person name="Nishimura Y."/>
            <person name="Nakao S."/>
            <person name="Kobayashi T."/>
            <person name="Momoyama Y."/>
            <person name="Higashiyama T."/>
            <person name="Minoda A."/>
            <person name="Sano M."/>
            <person name="Nomoto H."/>
            <person name="Oishi K."/>
            <person name="Hayashi H."/>
            <person name="Ohta F."/>
            <person name="Nishizaka S."/>
            <person name="Haga S."/>
            <person name="Miura S."/>
            <person name="Morishita T."/>
            <person name="Kabeya Y."/>
            <person name="Terasawa K."/>
            <person name="Suzuki Y."/>
            <person name="Ishii Y."/>
            <person name="Asakawa S."/>
            <person name="Takano H."/>
            <person name="Ohta N."/>
            <person name="Kuroiwa H."/>
            <person name="Tanaka K."/>
            <person name="Shimizu N."/>
            <person name="Sugano S."/>
            <person name="Sato N."/>
            <person name="Nozaki H."/>
            <person name="Ogasawara N."/>
            <person name="Kohara Y."/>
            <person name="Kuroiwa T."/>
        </authorList>
    </citation>
    <scope>NUCLEOTIDE SEQUENCE [LARGE SCALE GENOMIC DNA]</scope>
    <source>
        <strain evidence="14 15">10D</strain>
    </source>
</reference>
<dbReference type="GO" id="GO:0005737">
    <property type="term" value="C:cytoplasm"/>
    <property type="evidence" value="ECO:0007669"/>
    <property type="project" value="UniProtKB-SubCell"/>
</dbReference>
<comment type="cofactor">
    <cofactor evidence="13">
        <name>Mg(2+)</name>
        <dbReference type="ChEBI" id="CHEBI:18420"/>
    </cofactor>
    <cofactor evidence="13">
        <name>Mn(2+)</name>
        <dbReference type="ChEBI" id="CHEBI:29035"/>
    </cofactor>
    <text evidence="13">Binds 1 divalent metal cation per subunit; can use either Mg(2+) or Mn(2+).</text>
</comment>
<dbReference type="PANTHER" id="PTHR11067:SF9">
    <property type="entry name" value="INOSINE TRIPHOSPHATE PYROPHOSPHATASE"/>
    <property type="match status" value="1"/>
</dbReference>
<feature type="binding site" evidence="13">
    <location>
        <begin position="121"/>
        <end position="122"/>
    </location>
    <ligand>
        <name>ITP</name>
        <dbReference type="ChEBI" id="CHEBI:61402"/>
    </ligand>
</feature>
<dbReference type="EMBL" id="AP006495">
    <property type="protein sequence ID" value="BAM81005.1"/>
    <property type="molecule type" value="Genomic_DNA"/>
</dbReference>
<evidence type="ECO:0000313" key="14">
    <source>
        <dbReference type="EMBL" id="BAM81005.1"/>
    </source>
</evidence>
<dbReference type="PROSITE" id="PS51257">
    <property type="entry name" value="PROKAR_LIPOPROTEIN"/>
    <property type="match status" value="1"/>
</dbReference>
<dbReference type="HOGENOM" id="CLU_082080_1_1_1"/>
<reference evidence="14 15" key="2">
    <citation type="journal article" date="2007" name="BMC Biol.">
        <title>A 100%-complete sequence reveals unusually simple genomic features in the hot-spring red alga Cyanidioschyzon merolae.</title>
        <authorList>
            <person name="Nozaki H."/>
            <person name="Takano H."/>
            <person name="Misumi O."/>
            <person name="Terasawa K."/>
            <person name="Matsuzaki M."/>
            <person name="Maruyama S."/>
            <person name="Nishida K."/>
            <person name="Yagisawa F."/>
            <person name="Yoshida Y."/>
            <person name="Fujiwara T."/>
            <person name="Takio S."/>
            <person name="Tamura K."/>
            <person name="Chung S.J."/>
            <person name="Nakamura S."/>
            <person name="Kuroiwa H."/>
            <person name="Tanaka K."/>
            <person name="Sato N."/>
            <person name="Kuroiwa T."/>
        </authorList>
    </citation>
    <scope>NUCLEOTIDE SEQUENCE [LARGE SCALE GENOMIC DNA]</scope>
    <source>
        <strain evidence="14 15">10D</strain>
    </source>
</reference>
<dbReference type="AlphaFoldDB" id="M1V5P0"/>
<dbReference type="STRING" id="280699.M1V5P0"/>
<feature type="binding site" evidence="13">
    <location>
        <begin position="225"/>
        <end position="226"/>
    </location>
    <ligand>
        <name>ITP</name>
        <dbReference type="ChEBI" id="CHEBI:61402"/>
    </ligand>
</feature>
<keyword evidence="13" id="KW-0464">Manganese</keyword>
<dbReference type="InterPro" id="IPR027502">
    <property type="entry name" value="ITPase"/>
</dbReference>
<dbReference type="eggNOG" id="KOG3222">
    <property type="taxonomic scope" value="Eukaryota"/>
</dbReference>
<keyword evidence="5 13" id="KW-0547">Nucleotide-binding</keyword>
<dbReference type="GeneID" id="16995154"/>
<organism evidence="14 15">
    <name type="scientific">Cyanidioschyzon merolae (strain NIES-3377 / 10D)</name>
    <name type="common">Unicellular red alga</name>
    <dbReference type="NCBI Taxonomy" id="280699"/>
    <lineage>
        <taxon>Eukaryota</taxon>
        <taxon>Rhodophyta</taxon>
        <taxon>Bangiophyceae</taxon>
        <taxon>Cyanidiales</taxon>
        <taxon>Cyanidiaceae</taxon>
        <taxon>Cyanidioschyzon</taxon>
    </lineage>
</organism>
<dbReference type="HAMAP" id="MF_03148">
    <property type="entry name" value="HAM1_NTPase"/>
    <property type="match status" value="1"/>
</dbReference>
<feature type="binding site" evidence="13">
    <location>
        <position position="105"/>
    </location>
    <ligand>
        <name>ITP</name>
        <dbReference type="ChEBI" id="CHEBI:61402"/>
    </ligand>
</feature>
<dbReference type="GO" id="GO:0009117">
    <property type="term" value="P:nucleotide metabolic process"/>
    <property type="evidence" value="ECO:0007669"/>
    <property type="project" value="UniProtKB-KW"/>
</dbReference>
<evidence type="ECO:0000256" key="6">
    <source>
        <dbReference type="ARBA" id="ARBA00022801"/>
    </source>
</evidence>
<comment type="catalytic activity">
    <reaction evidence="11">
        <text>dITP + H2O = dIMP + diphosphate + H(+)</text>
        <dbReference type="Rhea" id="RHEA:28342"/>
        <dbReference type="ChEBI" id="CHEBI:15377"/>
        <dbReference type="ChEBI" id="CHEBI:15378"/>
        <dbReference type="ChEBI" id="CHEBI:33019"/>
        <dbReference type="ChEBI" id="CHEBI:61194"/>
        <dbReference type="ChEBI" id="CHEBI:61382"/>
        <dbReference type="EC" id="3.6.1.66"/>
    </reaction>
    <physiologicalReaction direction="left-to-right" evidence="11">
        <dbReference type="Rhea" id="RHEA:28343"/>
    </physiologicalReaction>
</comment>
<dbReference type="OMA" id="YDPIFQP"/>
<dbReference type="Gene3D" id="3.90.950.10">
    <property type="match status" value="1"/>
</dbReference>
<feature type="binding site" evidence="13">
    <location>
        <begin position="197"/>
        <end position="200"/>
    </location>
    <ligand>
        <name>ITP</name>
        <dbReference type="ChEBI" id="CHEBI:61402"/>
    </ligand>
</feature>
<evidence type="ECO:0000256" key="1">
    <source>
        <dbReference type="ARBA" id="ARBA00004496"/>
    </source>
</evidence>
<protein>
    <recommendedName>
        <fullName evidence="13">Inosine triphosphate pyrophosphatase</fullName>
        <shortName evidence="13">ITPase</shortName>
        <shortName evidence="13">Inosine triphosphatase</shortName>
        <ecNumber evidence="13">3.6.1.66</ecNumber>
    </recommendedName>
    <alternativeName>
        <fullName evidence="13">Non-canonical purine NTP pyrophosphatase</fullName>
    </alternativeName>
    <alternativeName>
        <fullName evidence="13">Non-standard purine NTP pyrophosphatase</fullName>
    </alternativeName>
    <alternativeName>
        <fullName evidence="13">Nucleoside-triphosphate diphosphatase</fullName>
    </alternativeName>
    <alternativeName>
        <fullName evidence="13">Nucleoside-triphosphate pyrophosphatase</fullName>
        <shortName evidence="13">NTPase</shortName>
    </alternativeName>
    <alternativeName>
        <fullName evidence="13">XTP/dITP diphosphatase</fullName>
    </alternativeName>
</protein>
<proteinExistence type="inferred from homology"/>
<dbReference type="InterPro" id="IPR002637">
    <property type="entry name" value="RdgB/HAM1"/>
</dbReference>
<dbReference type="InterPro" id="IPR029001">
    <property type="entry name" value="ITPase-like_fam"/>
</dbReference>
<sequence length="244" mass="27509">MQRQRHLVCFSVGLSVLGCRHRHVSAGRYCCCHSRGRFRAVSTRTAMLTGLSQHKPLTFVTSNEKKLAELRAILRDLVGMEVTIEARHIDLPEIQGEAEDIAREKCRYAARAIQGPALVEDTQLCYHAFGGLPGPYVKYFLRNLGPEGMEKLLAAWDDKRATAQCIFALAVDADAEPHLFTGQTLGRIVVPRGKRNFGWDPIFQPDGHEKTYAEMSEGEKNAISHRFRAASRLAEFLRNHYTTR</sequence>
<dbReference type="GO" id="GO:0036220">
    <property type="term" value="F:ITP diphosphatase activity"/>
    <property type="evidence" value="ECO:0007669"/>
    <property type="project" value="UniProtKB-UniRule"/>
</dbReference>
<comment type="function">
    <text evidence="9">Pyrophosphatase that hydrolyzes the non-canonical purine nucleotides inosine triphosphate (ITP), deoxyinosine triphosphate (dITP) as well as 2'-deoxy-N-6-hydroxylaminopurine triphosphate (dHAPTP) and xanthosine 5'-triphosphate (XTP) to their respective monophosphate derivatives. The enzyme does not distinguish between the deoxy- and ribose forms. Probably excludes non-canonical purines from RNA and DNA precursor pools, thus preventing their incorporation into RNA and DNA and avoiding chromosomal lesions.</text>
</comment>
<evidence type="ECO:0000256" key="2">
    <source>
        <dbReference type="ARBA" id="ARBA00008023"/>
    </source>
</evidence>